<evidence type="ECO:0000313" key="2">
    <source>
        <dbReference type="EMBL" id="EWG45007.1"/>
    </source>
</evidence>
<protein>
    <recommendedName>
        <fullName evidence="4">Siderophore biosynthesis</fullName>
    </recommendedName>
</protein>
<sequence length="219" mass="22528">MSNHSLNLSLVKKIHSLRTFKMVKSTLLAAIPLLMLAEQALGFGCSTHSYTTCEDKIVHWFDPDDGMICDPLDCGGGRAPPKTDVPGCAGYTGTETVGTSYLSCWKPSTTLVAAAAETTSETTVTETPEPSTVVKVETRTTTRHFVSESAEPLESIRVTAAAGSTTVAPVLPSGTKSSEEAAASTPSAAATTAAPNAARVMEGSLIAAAGVALGAIVLL</sequence>
<dbReference type="eggNOG" id="ENOG502SQMT">
    <property type="taxonomic scope" value="Eukaryota"/>
</dbReference>
<keyword evidence="3" id="KW-1185">Reference proteome</keyword>
<evidence type="ECO:0000256" key="1">
    <source>
        <dbReference type="SAM" id="MobiDB-lite"/>
    </source>
</evidence>
<proteinExistence type="predicted"/>
<dbReference type="EMBL" id="DS022248">
    <property type="protein sequence ID" value="EWG45007.1"/>
    <property type="molecule type" value="Genomic_DNA"/>
</dbReference>
<dbReference type="EMBL" id="DS022248">
    <property type="protein sequence ID" value="EWG45006.1"/>
    <property type="molecule type" value="Genomic_DNA"/>
</dbReference>
<evidence type="ECO:0008006" key="4">
    <source>
        <dbReference type="Google" id="ProtNLM"/>
    </source>
</evidence>
<dbReference type="Proteomes" id="UP000009096">
    <property type="component" value="Chromosome 2"/>
</dbReference>
<accession>W7MK06</accession>
<dbReference type="RefSeq" id="XP_018751196.1">
    <property type="nucleotide sequence ID" value="XM_018894179.1"/>
</dbReference>
<name>W7MK06_GIBM7</name>
<dbReference type="VEuPathDB" id="FungiDB:FVEG_05953"/>
<organism evidence="2 3">
    <name type="scientific">Gibberella moniliformis (strain M3125 / FGSC 7600)</name>
    <name type="common">Maize ear and stalk rot fungus</name>
    <name type="synonym">Fusarium verticillioides</name>
    <dbReference type="NCBI Taxonomy" id="334819"/>
    <lineage>
        <taxon>Eukaryota</taxon>
        <taxon>Fungi</taxon>
        <taxon>Dikarya</taxon>
        <taxon>Ascomycota</taxon>
        <taxon>Pezizomycotina</taxon>
        <taxon>Sordariomycetes</taxon>
        <taxon>Hypocreomycetidae</taxon>
        <taxon>Hypocreales</taxon>
        <taxon>Nectriaceae</taxon>
        <taxon>Fusarium</taxon>
        <taxon>Fusarium fujikuroi species complex</taxon>
    </lineage>
</organism>
<reference evidence="2 3" key="1">
    <citation type="journal article" date="2010" name="Nature">
        <title>Comparative genomics reveals mobile pathogenicity chromosomes in Fusarium.</title>
        <authorList>
            <person name="Ma L.J."/>
            <person name="van der Does H.C."/>
            <person name="Borkovich K.A."/>
            <person name="Coleman J.J."/>
            <person name="Daboussi M.J."/>
            <person name="Di Pietro A."/>
            <person name="Dufresne M."/>
            <person name="Freitag M."/>
            <person name="Grabherr M."/>
            <person name="Henrissat B."/>
            <person name="Houterman P.M."/>
            <person name="Kang S."/>
            <person name="Shim W.B."/>
            <person name="Woloshuk C."/>
            <person name="Xie X."/>
            <person name="Xu J.R."/>
            <person name="Antoniw J."/>
            <person name="Baker S.E."/>
            <person name="Bluhm B.H."/>
            <person name="Breakspear A."/>
            <person name="Brown D.W."/>
            <person name="Butchko R.A."/>
            <person name="Chapman S."/>
            <person name="Coulson R."/>
            <person name="Coutinho P.M."/>
            <person name="Danchin E.G."/>
            <person name="Diener A."/>
            <person name="Gale L.R."/>
            <person name="Gardiner D.M."/>
            <person name="Goff S."/>
            <person name="Hammond-Kosack K.E."/>
            <person name="Hilburn K."/>
            <person name="Hua-Van A."/>
            <person name="Jonkers W."/>
            <person name="Kazan K."/>
            <person name="Kodira C.D."/>
            <person name="Koehrsen M."/>
            <person name="Kumar L."/>
            <person name="Lee Y.H."/>
            <person name="Li L."/>
            <person name="Manners J.M."/>
            <person name="Miranda-Saavedra D."/>
            <person name="Mukherjee M."/>
            <person name="Park G."/>
            <person name="Park J."/>
            <person name="Park S.Y."/>
            <person name="Proctor R.H."/>
            <person name="Regev A."/>
            <person name="Ruiz-Roldan M.C."/>
            <person name="Sain D."/>
            <person name="Sakthikumar S."/>
            <person name="Sykes S."/>
            <person name="Schwartz D.C."/>
            <person name="Turgeon B.G."/>
            <person name="Wapinski I."/>
            <person name="Yoder O."/>
            <person name="Young S."/>
            <person name="Zeng Q."/>
            <person name="Zhou S."/>
            <person name="Galagan J."/>
            <person name="Cuomo C.A."/>
            <person name="Kistler H.C."/>
            <person name="Rep M."/>
        </authorList>
    </citation>
    <scope>NUCLEOTIDE SEQUENCE [LARGE SCALE GENOMIC DNA]</scope>
    <source>
        <strain evidence="2">7600</strain>
        <strain evidence="3">M3125 / FGSC 7600</strain>
    </source>
</reference>
<feature type="compositionally biased region" description="Low complexity" evidence="1">
    <location>
        <begin position="180"/>
        <end position="191"/>
    </location>
</feature>
<dbReference type="AlphaFoldDB" id="W7MK06"/>
<dbReference type="STRING" id="334819.W7MK06"/>
<reference evidence="2" key="2">
    <citation type="submission" date="2013-11" db="EMBL/GenBank/DDBJ databases">
        <authorList>
            <consortium name="The Broad Institute Genome Sequencing Platform"/>
            <person name="Ma L.-J."/>
            <person name="Corby-Kistler H."/>
            <person name="Broz K."/>
            <person name="Gale L.R."/>
            <person name="Jonkers W."/>
            <person name="O'Donnell K."/>
            <person name="Ploetz R."/>
            <person name="Steinberg C."/>
            <person name="Schwartz D.C."/>
            <person name="VanEtten H."/>
            <person name="Zhou S."/>
            <person name="Young S.K."/>
            <person name="Zeng Q."/>
            <person name="Gargeya S."/>
            <person name="Fitzgerald M."/>
            <person name="Abouelleil A."/>
            <person name="Alvarado L."/>
            <person name="Chapman S.B."/>
            <person name="Gainer-Dewar J."/>
            <person name="Goldberg J."/>
            <person name="Griggs A."/>
            <person name="Gujja S."/>
            <person name="Hansen M."/>
            <person name="Howarth C."/>
            <person name="Imamovic A."/>
            <person name="Ireland A."/>
            <person name="Larimer J."/>
            <person name="McCowan C."/>
            <person name="Murphy C."/>
            <person name="Pearson M."/>
            <person name="Poon T.W."/>
            <person name="Priest M."/>
            <person name="Roberts A."/>
            <person name="Saif S."/>
            <person name="Shea T."/>
            <person name="Sykes S."/>
            <person name="Wortman J."/>
            <person name="Nusbaum C."/>
            <person name="Birren B."/>
        </authorList>
    </citation>
    <scope>NUCLEOTIDE SEQUENCE</scope>
    <source>
        <strain evidence="2">7600</strain>
    </source>
</reference>
<dbReference type="RefSeq" id="XP_018751198.1">
    <property type="nucleotide sequence ID" value="XM_018894181.1"/>
</dbReference>
<dbReference type="EMBL" id="DS022248">
    <property type="protein sequence ID" value="EWG45005.1"/>
    <property type="molecule type" value="Genomic_DNA"/>
</dbReference>
<evidence type="ECO:0000313" key="3">
    <source>
        <dbReference type="Proteomes" id="UP000009096"/>
    </source>
</evidence>
<gene>
    <name evidence="2" type="ORF">FVEG_05953</name>
</gene>
<feature type="region of interest" description="Disordered" evidence="1">
    <location>
        <begin position="169"/>
        <end position="191"/>
    </location>
</feature>
<dbReference type="KEGG" id="fvr:FVEG_05953"/>
<dbReference type="RefSeq" id="XP_018751197.1">
    <property type="nucleotide sequence ID" value="XM_018894180.1"/>
</dbReference>
<dbReference type="GeneID" id="30063893"/>